<evidence type="ECO:0008006" key="3">
    <source>
        <dbReference type="Google" id="ProtNLM"/>
    </source>
</evidence>
<protein>
    <recommendedName>
        <fullName evidence="3">HNH endonuclease</fullName>
    </recommendedName>
</protein>
<dbReference type="Proteomes" id="UP000664601">
    <property type="component" value="Unassembled WGS sequence"/>
</dbReference>
<organism evidence="1 2">
    <name type="scientific">Candidatus Enterococcus moelleringii</name>
    <dbReference type="NCBI Taxonomy" id="2815325"/>
    <lineage>
        <taxon>Bacteria</taxon>
        <taxon>Bacillati</taxon>
        <taxon>Bacillota</taxon>
        <taxon>Bacilli</taxon>
        <taxon>Lactobacillales</taxon>
        <taxon>Enterococcaceae</taxon>
        <taxon>Enterococcus</taxon>
    </lineage>
</organism>
<dbReference type="RefSeq" id="WP_207671768.1">
    <property type="nucleotide sequence ID" value="NZ_JAFREM010000003.1"/>
</dbReference>
<reference evidence="1 2" key="1">
    <citation type="submission" date="2021-03" db="EMBL/GenBank/DDBJ databases">
        <title>Enterococcal diversity collection.</title>
        <authorList>
            <person name="Gilmore M.S."/>
            <person name="Schwartzman J."/>
            <person name="Van Tyne D."/>
            <person name="Martin M."/>
            <person name="Earl A.M."/>
            <person name="Manson A.L."/>
            <person name="Straub T."/>
            <person name="Salamzade R."/>
            <person name="Saavedra J."/>
            <person name="Lebreton F."/>
            <person name="Prichula J."/>
            <person name="Schaufler K."/>
            <person name="Gaca A."/>
            <person name="Sgardioli B."/>
            <person name="Wagenaar J."/>
            <person name="Strong T."/>
        </authorList>
    </citation>
    <scope>NUCLEOTIDE SEQUENCE [LARGE SCALE GENOMIC DNA]</scope>
    <source>
        <strain evidence="1 2">669A</strain>
    </source>
</reference>
<evidence type="ECO:0000313" key="2">
    <source>
        <dbReference type="Proteomes" id="UP000664601"/>
    </source>
</evidence>
<accession>A0ABS3L5D0</accession>
<sequence length="258" mass="29718">MTYKRIKAVGAYCPDCQRKLEILLNDGDQNNLCICFRCRTVYEIHETSLHKLPVSKQTTESEKQQLARLVEVLPDKYHYKGKGSQLRETNNGFQRNWLSLAAYEQQFNEALGYNQCDLRSVPNSCKWCGAELPKGRRSFCKDSCSRNYSKATFTKRHMATLPYRIACRDNFYCQVSGEDLAQINRHGQRIPASNGNLAIHHLVFVSQNGTDYEQNLLTLSAEVHRAYHAGDPEIVAKVNKIRDERLEKCQAKMRFTTK</sequence>
<comment type="caution">
    <text evidence="1">The sequence shown here is derived from an EMBL/GenBank/DDBJ whole genome shotgun (WGS) entry which is preliminary data.</text>
</comment>
<dbReference type="EMBL" id="JAFREM010000003">
    <property type="protein sequence ID" value="MBO1304824.1"/>
    <property type="molecule type" value="Genomic_DNA"/>
</dbReference>
<evidence type="ECO:0000313" key="1">
    <source>
        <dbReference type="EMBL" id="MBO1304824.1"/>
    </source>
</evidence>
<name>A0ABS3L5D0_9ENTE</name>
<keyword evidence="2" id="KW-1185">Reference proteome</keyword>
<proteinExistence type="predicted"/>
<gene>
    <name evidence="1" type="ORF">JZO70_01525</name>
</gene>